<dbReference type="PANTHER" id="PTHR35317:SF23">
    <property type="entry name" value="OS04G0629600 PROTEIN"/>
    <property type="match status" value="1"/>
</dbReference>
<dbReference type="Pfam" id="PF14223">
    <property type="entry name" value="Retrotran_gag_2"/>
    <property type="match status" value="1"/>
</dbReference>
<comment type="caution">
    <text evidence="1">The sequence shown here is derived from an EMBL/GenBank/DDBJ whole genome shotgun (WGS) entry which is preliminary data.</text>
</comment>
<dbReference type="AlphaFoldDB" id="A0A6L2JED6"/>
<evidence type="ECO:0000313" key="1">
    <source>
        <dbReference type="EMBL" id="GEU35351.1"/>
    </source>
</evidence>
<dbReference type="PANTHER" id="PTHR35317">
    <property type="entry name" value="OS04G0629600 PROTEIN"/>
    <property type="match status" value="1"/>
</dbReference>
<evidence type="ECO:0008006" key="2">
    <source>
        <dbReference type="Google" id="ProtNLM"/>
    </source>
</evidence>
<sequence>MTESKKKQSFVYIKVMNYLLQGIPNDICNSVDACKNAKQIWERIKRFMKGYEVTEQVRHSRLVNEFENFTALEGESLASVYERLTTLINVMDQNEVRPLPISINTKFLNSLQPKWIKYVTMTRQNHNLKEIKFDNLFDTLTQYEQHVNASKAKKAARNHDPLALVAHLNVYSSQSHASPSYSHSPQPCYVTHPLLVVDYEEDYQGKL</sequence>
<dbReference type="EMBL" id="BKCJ010000680">
    <property type="protein sequence ID" value="GEU35351.1"/>
    <property type="molecule type" value="Genomic_DNA"/>
</dbReference>
<gene>
    <name evidence="1" type="ORF">Tci_007329</name>
</gene>
<organism evidence="1">
    <name type="scientific">Tanacetum cinerariifolium</name>
    <name type="common">Dalmatian daisy</name>
    <name type="synonym">Chrysanthemum cinerariifolium</name>
    <dbReference type="NCBI Taxonomy" id="118510"/>
    <lineage>
        <taxon>Eukaryota</taxon>
        <taxon>Viridiplantae</taxon>
        <taxon>Streptophyta</taxon>
        <taxon>Embryophyta</taxon>
        <taxon>Tracheophyta</taxon>
        <taxon>Spermatophyta</taxon>
        <taxon>Magnoliopsida</taxon>
        <taxon>eudicotyledons</taxon>
        <taxon>Gunneridae</taxon>
        <taxon>Pentapetalae</taxon>
        <taxon>asterids</taxon>
        <taxon>campanulids</taxon>
        <taxon>Asterales</taxon>
        <taxon>Asteraceae</taxon>
        <taxon>Asteroideae</taxon>
        <taxon>Anthemideae</taxon>
        <taxon>Anthemidinae</taxon>
        <taxon>Tanacetum</taxon>
    </lineage>
</organism>
<proteinExistence type="predicted"/>
<accession>A0A6L2JED6</accession>
<protein>
    <recommendedName>
        <fullName evidence="2">Gag-Pol polyprotein</fullName>
    </recommendedName>
</protein>
<name>A0A6L2JED6_TANCI</name>
<reference evidence="1" key="1">
    <citation type="journal article" date="2019" name="Sci. Rep.">
        <title>Draft genome of Tanacetum cinerariifolium, the natural source of mosquito coil.</title>
        <authorList>
            <person name="Yamashiro T."/>
            <person name="Shiraishi A."/>
            <person name="Satake H."/>
            <person name="Nakayama K."/>
        </authorList>
    </citation>
    <scope>NUCLEOTIDE SEQUENCE</scope>
</reference>